<name>A0A2T4BRS7_TRILO</name>
<proteinExistence type="predicted"/>
<sequence length="303" mass="33713">NSHDYDDKFKYYEQWIKEFVDPKLDDYMRFGDGPGNQFFTCHWEAGSRSGADPCTDMPHFWKLQETFSVEYELTDEEGFYNDVATTLGIDSDWIAWADRSEHYDCAAMAEDMPQRPCGNGNMPVCHRIYRRRLNVPVKASDDDIVVANPKDATVQVPVFDAIVAFAMPMPQLAESIDSIKDIKDIGERGTPLCRRSPMGPLVGSATALARIALLVSEAGNVAVTIADIAKDPTFAPFAMLGLIVGAAGGGGKLSRTESLGEASKARRLMKAADLAKFPQRFRYRDALMQKISKKSMCKVLWYA</sequence>
<gene>
    <name evidence="1" type="ORF">M440DRAFT_8286</name>
</gene>
<dbReference type="Proteomes" id="UP000240760">
    <property type="component" value="Unassembled WGS sequence"/>
</dbReference>
<evidence type="ECO:0000313" key="1">
    <source>
        <dbReference type="EMBL" id="PTB72022.1"/>
    </source>
</evidence>
<protein>
    <submittedName>
        <fullName evidence="1">Uncharacterized protein</fullName>
    </submittedName>
</protein>
<dbReference type="EMBL" id="KZ679143">
    <property type="protein sequence ID" value="PTB72022.1"/>
    <property type="molecule type" value="Genomic_DNA"/>
</dbReference>
<dbReference type="OrthoDB" id="73875at2759"/>
<evidence type="ECO:0000313" key="2">
    <source>
        <dbReference type="Proteomes" id="UP000240760"/>
    </source>
</evidence>
<dbReference type="STRING" id="983965.A0A2T4BRS7"/>
<organism evidence="1 2">
    <name type="scientific">Trichoderma longibrachiatum ATCC 18648</name>
    <dbReference type="NCBI Taxonomy" id="983965"/>
    <lineage>
        <taxon>Eukaryota</taxon>
        <taxon>Fungi</taxon>
        <taxon>Dikarya</taxon>
        <taxon>Ascomycota</taxon>
        <taxon>Pezizomycotina</taxon>
        <taxon>Sordariomycetes</taxon>
        <taxon>Hypocreomycetidae</taxon>
        <taxon>Hypocreales</taxon>
        <taxon>Hypocreaceae</taxon>
        <taxon>Trichoderma</taxon>
    </lineage>
</organism>
<accession>A0A2T4BRS7</accession>
<keyword evidence="2" id="KW-1185">Reference proteome</keyword>
<feature type="non-terminal residue" evidence="1">
    <location>
        <position position="1"/>
    </location>
</feature>
<reference evidence="1 2" key="1">
    <citation type="submission" date="2016-07" db="EMBL/GenBank/DDBJ databases">
        <title>Multiple horizontal gene transfer events from other fungi enriched the ability of initially mycotrophic Trichoderma (Ascomycota) to feed on dead plant biomass.</title>
        <authorList>
            <consortium name="DOE Joint Genome Institute"/>
            <person name="Aerts A."/>
            <person name="Atanasova L."/>
            <person name="Chenthamara K."/>
            <person name="Zhang J."/>
            <person name="Grujic M."/>
            <person name="Henrissat B."/>
            <person name="Kuo A."/>
            <person name="Salamov A."/>
            <person name="Lipzen A."/>
            <person name="Labutti K."/>
            <person name="Barry K."/>
            <person name="Miao Y."/>
            <person name="Rahimi M.J."/>
            <person name="Shen Q."/>
            <person name="Grigoriev I.V."/>
            <person name="Kubicek C.P."/>
            <person name="Druzhinina I.S."/>
        </authorList>
    </citation>
    <scope>NUCLEOTIDE SEQUENCE [LARGE SCALE GENOMIC DNA]</scope>
    <source>
        <strain evidence="1 2">ATCC 18648</strain>
    </source>
</reference>
<dbReference type="AlphaFoldDB" id="A0A2T4BRS7"/>